<reference evidence="3" key="1">
    <citation type="submission" date="2018-05" db="EMBL/GenBank/DDBJ databases">
        <authorList>
            <person name="Lanie J.A."/>
            <person name="Ng W.-L."/>
            <person name="Kazmierczak K.M."/>
            <person name="Andrzejewski T.M."/>
            <person name="Davidsen T.M."/>
            <person name="Wayne K.J."/>
            <person name="Tettelin H."/>
            <person name="Glass J.I."/>
            <person name="Rusch D."/>
            <person name="Podicherti R."/>
            <person name="Tsui H.-C.T."/>
            <person name="Winkler M.E."/>
        </authorList>
    </citation>
    <scope>NUCLEOTIDE SEQUENCE</scope>
</reference>
<evidence type="ECO:0000313" key="3">
    <source>
        <dbReference type="EMBL" id="SVB61882.1"/>
    </source>
</evidence>
<feature type="non-terminal residue" evidence="3">
    <location>
        <position position="299"/>
    </location>
</feature>
<protein>
    <recommendedName>
        <fullName evidence="2">TonB-dependent receptor plug domain-containing protein</fullName>
    </recommendedName>
</protein>
<sequence length="299" mass="31262">MKENSMRLLQYVIAINLSAVLLTAGQTGKIAGRVTDSGSGEPLVGCNVLISGTSSGAATDANGEYFIINLPPGSYDVEFSMIGYASYSAEGVSVNIDVTTPVDAALTTEAVQMTGVSVTAEQPAIENTLTSSKQIVSGDMMAGMAITDVNDVVKTLPGVVEFGGDLHLRGGRSGEEMYLVDGASVTNAVMGGQAIPVNPNMIGELQLITGTFNAEYGQAMSGLFNTVLREPSPGFSASFNYRTTLGQDYFKTDAGAFKDAEVYAETMEIVDEAGAYSNAVDGTDFTKTDFGGDKTIMDF</sequence>
<dbReference type="SUPFAM" id="SSF49452">
    <property type="entry name" value="Starch-binding domain-like"/>
    <property type="match status" value="1"/>
</dbReference>
<dbReference type="InterPro" id="IPR037066">
    <property type="entry name" value="Plug_dom_sf"/>
</dbReference>
<dbReference type="Gene3D" id="2.170.130.10">
    <property type="entry name" value="TonB-dependent receptor, plug domain"/>
    <property type="match status" value="1"/>
</dbReference>
<organism evidence="3">
    <name type="scientific">marine metagenome</name>
    <dbReference type="NCBI Taxonomy" id="408172"/>
    <lineage>
        <taxon>unclassified sequences</taxon>
        <taxon>metagenomes</taxon>
        <taxon>ecological metagenomes</taxon>
    </lineage>
</organism>
<accession>A0A382FGX3</accession>
<gene>
    <name evidence="3" type="ORF">METZ01_LOCUS214736</name>
</gene>
<dbReference type="PANTHER" id="PTHR30069:SF29">
    <property type="entry name" value="HEMOGLOBIN AND HEMOGLOBIN-HAPTOGLOBIN-BINDING PROTEIN 1-RELATED"/>
    <property type="match status" value="1"/>
</dbReference>
<keyword evidence="1" id="KW-0732">Signal</keyword>
<name>A0A382FGX3_9ZZZZ</name>
<evidence type="ECO:0000256" key="1">
    <source>
        <dbReference type="ARBA" id="ARBA00022729"/>
    </source>
</evidence>
<dbReference type="Pfam" id="PF13620">
    <property type="entry name" value="CarboxypepD_reg"/>
    <property type="match status" value="1"/>
</dbReference>
<dbReference type="SUPFAM" id="SSF56935">
    <property type="entry name" value="Porins"/>
    <property type="match status" value="1"/>
</dbReference>
<dbReference type="InterPro" id="IPR013784">
    <property type="entry name" value="Carb-bd-like_fold"/>
</dbReference>
<dbReference type="InterPro" id="IPR039426">
    <property type="entry name" value="TonB-dep_rcpt-like"/>
</dbReference>
<dbReference type="GO" id="GO:0009279">
    <property type="term" value="C:cell outer membrane"/>
    <property type="evidence" value="ECO:0007669"/>
    <property type="project" value="TreeGrafter"/>
</dbReference>
<dbReference type="PANTHER" id="PTHR30069">
    <property type="entry name" value="TONB-DEPENDENT OUTER MEMBRANE RECEPTOR"/>
    <property type="match status" value="1"/>
</dbReference>
<dbReference type="Pfam" id="PF07715">
    <property type="entry name" value="Plug"/>
    <property type="match status" value="1"/>
</dbReference>
<dbReference type="EMBL" id="UINC01049745">
    <property type="protein sequence ID" value="SVB61882.1"/>
    <property type="molecule type" value="Genomic_DNA"/>
</dbReference>
<dbReference type="InterPro" id="IPR012910">
    <property type="entry name" value="Plug_dom"/>
</dbReference>
<dbReference type="GO" id="GO:0030246">
    <property type="term" value="F:carbohydrate binding"/>
    <property type="evidence" value="ECO:0007669"/>
    <property type="project" value="InterPro"/>
</dbReference>
<dbReference type="Gene3D" id="2.60.40.1120">
    <property type="entry name" value="Carboxypeptidase-like, regulatory domain"/>
    <property type="match status" value="1"/>
</dbReference>
<dbReference type="GO" id="GO:0044718">
    <property type="term" value="P:siderophore transmembrane transport"/>
    <property type="evidence" value="ECO:0007669"/>
    <property type="project" value="TreeGrafter"/>
</dbReference>
<evidence type="ECO:0000259" key="2">
    <source>
        <dbReference type="Pfam" id="PF07715"/>
    </source>
</evidence>
<dbReference type="GO" id="GO:0015344">
    <property type="term" value="F:siderophore uptake transmembrane transporter activity"/>
    <property type="evidence" value="ECO:0007669"/>
    <property type="project" value="TreeGrafter"/>
</dbReference>
<proteinExistence type="predicted"/>
<feature type="domain" description="TonB-dependent receptor plug" evidence="2">
    <location>
        <begin position="129"/>
        <end position="220"/>
    </location>
</feature>
<dbReference type="PROSITE" id="PS52016">
    <property type="entry name" value="TONB_DEPENDENT_REC_3"/>
    <property type="match status" value="1"/>
</dbReference>
<dbReference type="AlphaFoldDB" id="A0A382FGX3"/>